<dbReference type="PANTHER" id="PTHR22911:SF135">
    <property type="entry name" value="BLR4310 PROTEIN"/>
    <property type="match status" value="1"/>
</dbReference>
<keyword evidence="1" id="KW-0472">Membrane</keyword>
<feature type="transmembrane region" description="Helical" evidence="1">
    <location>
        <begin position="254"/>
        <end position="271"/>
    </location>
</feature>
<accession>A0A1J5QCM6</accession>
<dbReference type="SUPFAM" id="SSF103481">
    <property type="entry name" value="Multidrug resistance efflux transporter EmrE"/>
    <property type="match status" value="2"/>
</dbReference>
<feature type="transmembrane region" description="Helical" evidence="1">
    <location>
        <begin position="222"/>
        <end position="242"/>
    </location>
</feature>
<evidence type="ECO:0000259" key="2">
    <source>
        <dbReference type="Pfam" id="PF00892"/>
    </source>
</evidence>
<dbReference type="InterPro" id="IPR037185">
    <property type="entry name" value="EmrE-like"/>
</dbReference>
<keyword evidence="1" id="KW-1133">Transmembrane helix</keyword>
<feature type="transmembrane region" description="Helical" evidence="1">
    <location>
        <begin position="135"/>
        <end position="152"/>
    </location>
</feature>
<dbReference type="AlphaFoldDB" id="A0A1J5QCM6"/>
<dbReference type="Pfam" id="PF00892">
    <property type="entry name" value="EamA"/>
    <property type="match status" value="2"/>
</dbReference>
<organism evidence="3">
    <name type="scientific">mine drainage metagenome</name>
    <dbReference type="NCBI Taxonomy" id="410659"/>
    <lineage>
        <taxon>unclassified sequences</taxon>
        <taxon>metagenomes</taxon>
        <taxon>ecological metagenomes</taxon>
    </lineage>
</organism>
<comment type="caution">
    <text evidence="3">The sequence shown here is derived from an EMBL/GenBank/DDBJ whole genome shotgun (WGS) entry which is preliminary data.</text>
</comment>
<evidence type="ECO:0000256" key="1">
    <source>
        <dbReference type="SAM" id="Phobius"/>
    </source>
</evidence>
<dbReference type="PANTHER" id="PTHR22911">
    <property type="entry name" value="ACYL-MALONYL CONDENSING ENZYME-RELATED"/>
    <property type="match status" value="1"/>
</dbReference>
<feature type="domain" description="EamA" evidence="2">
    <location>
        <begin position="165"/>
        <end position="291"/>
    </location>
</feature>
<dbReference type="EMBL" id="MLJW01000988">
    <property type="protein sequence ID" value="OIQ80954.1"/>
    <property type="molecule type" value="Genomic_DNA"/>
</dbReference>
<evidence type="ECO:0000313" key="3">
    <source>
        <dbReference type="EMBL" id="OIQ80954.1"/>
    </source>
</evidence>
<feature type="transmembrane region" description="Helical" evidence="1">
    <location>
        <begin position="164"/>
        <end position="183"/>
    </location>
</feature>
<keyword evidence="1" id="KW-0812">Transmembrane</keyword>
<sequence>MSAAASAVPKPRDIHRRAVLALVAATLLWSVAGVVTRHLHHANGLQLVFWRSSFAALAVAAVLLARDGAPALLRTVRDGAAPLWTSALLWCVMYTAFMLALSLTTVAQTLVVDSLSPLCAALLGRVLLRHRLPARTWVAIAVASAGMVWMCLHDLHATSSGRELLGLLVALCVPLAAAGNWVNMRRSAGHGALQAAPMLGAALSALLVALPAGALAVDAHDLAWLAFLGVFQLALPGTLAVWAAQRLLPAEVGLLGLLEVVFGTAWAWLGAGERPTTATLGGGALILGALLANEALGWWRAPLARRRVA</sequence>
<dbReference type="GO" id="GO:0016020">
    <property type="term" value="C:membrane"/>
    <property type="evidence" value="ECO:0007669"/>
    <property type="project" value="InterPro"/>
</dbReference>
<feature type="transmembrane region" description="Helical" evidence="1">
    <location>
        <begin position="49"/>
        <end position="69"/>
    </location>
</feature>
<feature type="transmembrane region" description="Helical" evidence="1">
    <location>
        <begin position="81"/>
        <end position="101"/>
    </location>
</feature>
<protein>
    <submittedName>
        <fullName evidence="3">EamA-like transporter family protein</fullName>
    </submittedName>
</protein>
<feature type="domain" description="EamA" evidence="2">
    <location>
        <begin position="18"/>
        <end position="150"/>
    </location>
</feature>
<feature type="transmembrane region" description="Helical" evidence="1">
    <location>
        <begin position="277"/>
        <end position="299"/>
    </location>
</feature>
<gene>
    <name evidence="3" type="ORF">GALL_372780</name>
</gene>
<proteinExistence type="predicted"/>
<dbReference type="InterPro" id="IPR000620">
    <property type="entry name" value="EamA_dom"/>
</dbReference>
<reference evidence="3" key="1">
    <citation type="submission" date="2016-10" db="EMBL/GenBank/DDBJ databases">
        <title>Sequence of Gallionella enrichment culture.</title>
        <authorList>
            <person name="Poehlein A."/>
            <person name="Muehling M."/>
            <person name="Daniel R."/>
        </authorList>
    </citation>
    <scope>NUCLEOTIDE SEQUENCE</scope>
</reference>
<feature type="transmembrane region" description="Helical" evidence="1">
    <location>
        <begin position="195"/>
        <end position="216"/>
    </location>
</feature>
<feature type="transmembrane region" description="Helical" evidence="1">
    <location>
        <begin position="107"/>
        <end position="128"/>
    </location>
</feature>
<name>A0A1J5QCM6_9ZZZZ</name>